<gene>
    <name evidence="1" type="ORF">METZ01_LOCUS138941</name>
</gene>
<protein>
    <submittedName>
        <fullName evidence="1">Uncharacterized protein</fullName>
    </submittedName>
</protein>
<evidence type="ECO:0000313" key="1">
    <source>
        <dbReference type="EMBL" id="SVA86087.1"/>
    </source>
</evidence>
<sequence length="46" mass="5103">MRLVGENTQQVCEIQRAGLFDHNKGANQGILIPIHSILHTPLRLLG</sequence>
<organism evidence="1">
    <name type="scientific">marine metagenome</name>
    <dbReference type="NCBI Taxonomy" id="408172"/>
    <lineage>
        <taxon>unclassified sequences</taxon>
        <taxon>metagenomes</taxon>
        <taxon>ecological metagenomes</taxon>
    </lineage>
</organism>
<dbReference type="EMBL" id="UINC01020516">
    <property type="protein sequence ID" value="SVA86087.1"/>
    <property type="molecule type" value="Genomic_DNA"/>
</dbReference>
<name>A0A381ZBD3_9ZZZZ</name>
<dbReference type="AlphaFoldDB" id="A0A381ZBD3"/>
<proteinExistence type="predicted"/>
<reference evidence="1" key="1">
    <citation type="submission" date="2018-05" db="EMBL/GenBank/DDBJ databases">
        <authorList>
            <person name="Lanie J.A."/>
            <person name="Ng W.-L."/>
            <person name="Kazmierczak K.M."/>
            <person name="Andrzejewski T.M."/>
            <person name="Davidsen T.M."/>
            <person name="Wayne K.J."/>
            <person name="Tettelin H."/>
            <person name="Glass J.I."/>
            <person name="Rusch D."/>
            <person name="Podicherti R."/>
            <person name="Tsui H.-C.T."/>
            <person name="Winkler M.E."/>
        </authorList>
    </citation>
    <scope>NUCLEOTIDE SEQUENCE</scope>
</reference>
<accession>A0A381ZBD3</accession>